<name>A0A8D6PUF8_9EURY</name>
<dbReference type="EMBL" id="LR792632">
    <property type="protein sequence ID" value="CAB3288773.1"/>
    <property type="molecule type" value="Genomic_DNA"/>
</dbReference>
<accession>A0A8D6PUF8</accession>
<keyword evidence="3" id="KW-1185">Reference proteome</keyword>
<organism evidence="2 3">
    <name type="scientific">Methanocaldococcus lauensis</name>
    <dbReference type="NCBI Taxonomy" id="2546128"/>
    <lineage>
        <taxon>Archaea</taxon>
        <taxon>Methanobacteriati</taxon>
        <taxon>Methanobacteriota</taxon>
        <taxon>Methanomada group</taxon>
        <taxon>Methanococci</taxon>
        <taxon>Methanococcales</taxon>
        <taxon>Methanocaldococcaceae</taxon>
        <taxon>Methanocaldococcus</taxon>
    </lineage>
</organism>
<sequence>MDNKIFNNKIIFLEIFLIGVATVIASHYNNEFFLVILGIISLPIAVIVLIKLLCYMEYTQNKSNGLIYKISKAILIIMILLLIFVEILVICVIIIKFTNVKP</sequence>
<feature type="transmembrane region" description="Helical" evidence="1">
    <location>
        <begin position="34"/>
        <end position="54"/>
    </location>
</feature>
<dbReference type="AlphaFoldDB" id="A0A8D6PUF8"/>
<evidence type="ECO:0000256" key="1">
    <source>
        <dbReference type="SAM" id="Phobius"/>
    </source>
</evidence>
<evidence type="ECO:0000313" key="3">
    <source>
        <dbReference type="Proteomes" id="UP000679213"/>
    </source>
</evidence>
<gene>
    <name evidence="2" type="ORF">MLAUSG7_0892</name>
</gene>
<dbReference type="Proteomes" id="UP000679213">
    <property type="component" value="Chromosome I"/>
</dbReference>
<proteinExistence type="predicted"/>
<keyword evidence="1" id="KW-0472">Membrane</keyword>
<keyword evidence="1" id="KW-1133">Transmembrane helix</keyword>
<feature type="transmembrane region" description="Helical" evidence="1">
    <location>
        <begin position="74"/>
        <end position="95"/>
    </location>
</feature>
<dbReference type="KEGG" id="mesg:MLAUSG7_0892"/>
<dbReference type="RefSeq" id="WP_214399274.1">
    <property type="nucleotide sequence ID" value="NZ_LR792632.1"/>
</dbReference>
<reference evidence="2 3" key="1">
    <citation type="submission" date="2020-04" db="EMBL/GenBank/DDBJ databases">
        <authorList>
            <consortium name="Genoscope - CEA"/>
            <person name="William W."/>
        </authorList>
    </citation>
    <scope>NUCLEOTIDE SEQUENCE [LARGE SCALE GENOMIC DNA]</scope>
    <source>
        <strain evidence="2 3">SG7</strain>
    </source>
</reference>
<feature type="transmembrane region" description="Helical" evidence="1">
    <location>
        <begin position="12"/>
        <end position="28"/>
    </location>
</feature>
<evidence type="ECO:0000313" key="2">
    <source>
        <dbReference type="EMBL" id="CAB3288773.1"/>
    </source>
</evidence>
<keyword evidence="1" id="KW-0812">Transmembrane</keyword>
<dbReference type="GeneID" id="65883696"/>
<protein>
    <submittedName>
        <fullName evidence="2">Uncharacterized protein</fullName>
    </submittedName>
</protein>